<dbReference type="Proteomes" id="UP001595617">
    <property type="component" value="Unassembled WGS sequence"/>
</dbReference>
<dbReference type="InterPro" id="IPR021529">
    <property type="entry name" value="DUF2798"/>
</dbReference>
<dbReference type="RefSeq" id="WP_380695608.1">
    <property type="nucleotide sequence ID" value="NZ_JBHRYR010000003.1"/>
</dbReference>
<sequence>MIPARLNRLVFPFLMSSYMVFFMTFLITLLNTGFNDGFFGRWAQAGAFAWPIAFGLVLIGAPRLQRLAMALTTKKAG</sequence>
<evidence type="ECO:0000256" key="1">
    <source>
        <dbReference type="SAM" id="Phobius"/>
    </source>
</evidence>
<feature type="transmembrane region" description="Helical" evidence="1">
    <location>
        <begin position="42"/>
        <end position="61"/>
    </location>
</feature>
<protein>
    <submittedName>
        <fullName evidence="2">DUF2798 domain-containing protein</fullName>
    </submittedName>
</protein>
<evidence type="ECO:0000313" key="2">
    <source>
        <dbReference type="EMBL" id="MFC3852934.1"/>
    </source>
</evidence>
<keyword evidence="1" id="KW-1133">Transmembrane helix</keyword>
<dbReference type="Pfam" id="PF11391">
    <property type="entry name" value="DUF2798"/>
    <property type="match status" value="1"/>
</dbReference>
<organism evidence="2 3">
    <name type="scientific">Saccharospirillum mangrovi</name>
    <dbReference type="NCBI Taxonomy" id="2161747"/>
    <lineage>
        <taxon>Bacteria</taxon>
        <taxon>Pseudomonadati</taxon>
        <taxon>Pseudomonadota</taxon>
        <taxon>Gammaproteobacteria</taxon>
        <taxon>Oceanospirillales</taxon>
        <taxon>Saccharospirillaceae</taxon>
        <taxon>Saccharospirillum</taxon>
    </lineage>
</organism>
<comment type="caution">
    <text evidence="2">The sequence shown here is derived from an EMBL/GenBank/DDBJ whole genome shotgun (WGS) entry which is preliminary data.</text>
</comment>
<name>A0ABV7ZY49_9GAMM</name>
<gene>
    <name evidence="2" type="ORF">ACFOOG_08830</name>
</gene>
<evidence type="ECO:0000313" key="3">
    <source>
        <dbReference type="Proteomes" id="UP001595617"/>
    </source>
</evidence>
<accession>A0ABV7ZY49</accession>
<keyword evidence="3" id="KW-1185">Reference proteome</keyword>
<keyword evidence="1" id="KW-0812">Transmembrane</keyword>
<dbReference type="EMBL" id="JBHRYR010000003">
    <property type="protein sequence ID" value="MFC3852934.1"/>
    <property type="molecule type" value="Genomic_DNA"/>
</dbReference>
<feature type="transmembrane region" description="Helical" evidence="1">
    <location>
        <begin position="9"/>
        <end position="30"/>
    </location>
</feature>
<keyword evidence="1" id="KW-0472">Membrane</keyword>
<proteinExistence type="predicted"/>
<reference evidence="3" key="1">
    <citation type="journal article" date="2019" name="Int. J. Syst. Evol. Microbiol.">
        <title>The Global Catalogue of Microorganisms (GCM) 10K type strain sequencing project: providing services to taxonomists for standard genome sequencing and annotation.</title>
        <authorList>
            <consortium name="The Broad Institute Genomics Platform"/>
            <consortium name="The Broad Institute Genome Sequencing Center for Infectious Disease"/>
            <person name="Wu L."/>
            <person name="Ma J."/>
        </authorList>
    </citation>
    <scope>NUCLEOTIDE SEQUENCE [LARGE SCALE GENOMIC DNA]</scope>
    <source>
        <strain evidence="3">IBRC 10765</strain>
    </source>
</reference>